<evidence type="ECO:0000313" key="2">
    <source>
        <dbReference type="Proteomes" id="UP000199630"/>
    </source>
</evidence>
<dbReference type="InterPro" id="IPR017601">
    <property type="entry name" value="DGQHR-contain_dom"/>
</dbReference>
<dbReference type="OrthoDB" id="3524978at2"/>
<reference evidence="2" key="1">
    <citation type="submission" date="2016-10" db="EMBL/GenBank/DDBJ databases">
        <authorList>
            <person name="Varghese N."/>
            <person name="Submissions S."/>
        </authorList>
    </citation>
    <scope>NUCLEOTIDE SEQUENCE [LARGE SCALE GENOMIC DNA]</scope>
    <source>
        <strain evidence="2">DSM 26471</strain>
    </source>
</reference>
<dbReference type="EMBL" id="FORH01000011">
    <property type="protein sequence ID" value="SFK22968.1"/>
    <property type="molecule type" value="Genomic_DNA"/>
</dbReference>
<dbReference type="CDD" id="cd16412">
    <property type="entry name" value="dndB"/>
    <property type="match status" value="1"/>
</dbReference>
<dbReference type="NCBIfam" id="TIGR03233">
    <property type="entry name" value="DNA_S_dndB"/>
    <property type="match status" value="1"/>
</dbReference>
<proteinExistence type="predicted"/>
<sequence>MSGNYYNFAAIRGVQAGSEYYVVMVPLKMVSKIFEFDSQELPADLRAQRVLSNVRVPQIASYLSENFEEYTLSSLCASIDGDLEFFPASDGLQFRNVGELRLSMTARIILNDGQHRRAAIEEALKTRPKLENETISVVLFVDEGLERCQQMFADLNKNAVRPSGSLNVLYDRRNPLARLSTRVLEDIPFFQAFTELEKTSLSNRAKNLFTLSSLNQANKWLAGQDADRFGENTESTVIAYWRQVSEVMPDWQKLTRGVITAGDLRKETVHAHGVMLQAFGVLGARLIAAKPDGWAESLAPLAGIDWSKRNVQLWRPRVMGARGMDGSVKSVHLAANVLIGAVGLLLNEKEQANEDDYLASLAEEKVIA</sequence>
<dbReference type="Pfam" id="PF14072">
    <property type="entry name" value="DndB"/>
    <property type="match status" value="1"/>
</dbReference>
<evidence type="ECO:0000313" key="1">
    <source>
        <dbReference type="EMBL" id="SFK22968.1"/>
    </source>
</evidence>
<dbReference type="InterPro" id="IPR017642">
    <property type="entry name" value="DNA_S_mod_DndB"/>
</dbReference>
<protein>
    <submittedName>
        <fullName evidence="1">DNA sulfur modification protein DndB</fullName>
    </submittedName>
</protein>
<name>A0A1I3XTS2_9RHOB</name>
<dbReference type="STRING" id="588602.SAMN04487991_4152"/>
<dbReference type="NCBIfam" id="TIGR03187">
    <property type="entry name" value="DGQHR"/>
    <property type="match status" value="1"/>
</dbReference>
<keyword evidence="2" id="KW-1185">Reference proteome</keyword>
<dbReference type="AlphaFoldDB" id="A0A1I3XTS2"/>
<organism evidence="1 2">
    <name type="scientific">Celeribacter neptunius</name>
    <dbReference type="NCBI Taxonomy" id="588602"/>
    <lineage>
        <taxon>Bacteria</taxon>
        <taxon>Pseudomonadati</taxon>
        <taxon>Pseudomonadota</taxon>
        <taxon>Alphaproteobacteria</taxon>
        <taxon>Rhodobacterales</taxon>
        <taxon>Roseobacteraceae</taxon>
        <taxon>Celeribacter</taxon>
    </lineage>
</organism>
<gene>
    <name evidence="1" type="ORF">SAMN04487991_4152</name>
</gene>
<dbReference type="RefSeq" id="WP_090063029.1">
    <property type="nucleotide sequence ID" value="NZ_FORH01000011.1"/>
</dbReference>
<dbReference type="Proteomes" id="UP000199630">
    <property type="component" value="Unassembled WGS sequence"/>
</dbReference>
<accession>A0A1I3XTS2</accession>